<gene>
    <name evidence="2" type="ORF">T459_13003</name>
</gene>
<dbReference type="GO" id="GO:0016747">
    <property type="term" value="F:acyltransferase activity, transferring groups other than amino-acyl groups"/>
    <property type="evidence" value="ECO:0000318"/>
    <property type="project" value="GO_Central"/>
</dbReference>
<dbReference type="Gramene" id="PHT84560">
    <property type="protein sequence ID" value="PHT84560"/>
    <property type="gene ID" value="T459_13003"/>
</dbReference>
<dbReference type="Proteomes" id="UP000222542">
    <property type="component" value="Unassembled WGS sequence"/>
</dbReference>
<dbReference type="PRINTS" id="PR00724">
    <property type="entry name" value="CRBOXYPTASEC"/>
</dbReference>
<dbReference type="GO" id="GO:0004185">
    <property type="term" value="F:serine-type carboxypeptidase activity"/>
    <property type="evidence" value="ECO:0007669"/>
    <property type="project" value="InterPro"/>
</dbReference>
<dbReference type="InterPro" id="IPR029058">
    <property type="entry name" value="AB_hydrolase_fold"/>
</dbReference>
<dbReference type="SUPFAM" id="SSF53474">
    <property type="entry name" value="alpha/beta-Hydrolases"/>
    <property type="match status" value="1"/>
</dbReference>
<accession>A0A2G2ZRE4</accession>
<dbReference type="AlphaFoldDB" id="A0A2G2ZRE4"/>
<organism evidence="2 3">
    <name type="scientific">Capsicum annuum</name>
    <name type="common">Capsicum pepper</name>
    <dbReference type="NCBI Taxonomy" id="4072"/>
    <lineage>
        <taxon>Eukaryota</taxon>
        <taxon>Viridiplantae</taxon>
        <taxon>Streptophyta</taxon>
        <taxon>Embryophyta</taxon>
        <taxon>Tracheophyta</taxon>
        <taxon>Spermatophyta</taxon>
        <taxon>Magnoliopsida</taxon>
        <taxon>eudicotyledons</taxon>
        <taxon>Gunneridae</taxon>
        <taxon>Pentapetalae</taxon>
        <taxon>asterids</taxon>
        <taxon>lamiids</taxon>
        <taxon>Solanales</taxon>
        <taxon>Solanaceae</taxon>
        <taxon>Solanoideae</taxon>
        <taxon>Capsiceae</taxon>
        <taxon>Capsicum</taxon>
    </lineage>
</organism>
<dbReference type="PANTHER" id="PTHR11802:SF29">
    <property type="entry name" value="SERINE CARBOXYPEPTIDASE-LIKE 19"/>
    <property type="match status" value="1"/>
</dbReference>
<dbReference type="EMBL" id="AYRZ02000004">
    <property type="protein sequence ID" value="PHT84560.1"/>
    <property type="molecule type" value="Genomic_DNA"/>
</dbReference>
<evidence type="ECO:0000313" key="2">
    <source>
        <dbReference type="EMBL" id="PHT84560.1"/>
    </source>
</evidence>
<dbReference type="SMR" id="A0A2G2ZRE4"/>
<dbReference type="GO" id="GO:0019748">
    <property type="term" value="P:secondary metabolic process"/>
    <property type="evidence" value="ECO:0000318"/>
    <property type="project" value="GO_Central"/>
</dbReference>
<reference evidence="2 3" key="2">
    <citation type="journal article" date="2017" name="Genome Biol.">
        <title>New reference genome sequences of hot pepper reveal the massive evolution of plant disease-resistance genes by retroduplication.</title>
        <authorList>
            <person name="Kim S."/>
            <person name="Park J."/>
            <person name="Yeom S.I."/>
            <person name="Kim Y.M."/>
            <person name="Seo E."/>
            <person name="Kim K.T."/>
            <person name="Kim M.S."/>
            <person name="Lee J.M."/>
            <person name="Cheong K."/>
            <person name="Shin H.S."/>
            <person name="Kim S.B."/>
            <person name="Han K."/>
            <person name="Lee J."/>
            <person name="Park M."/>
            <person name="Lee H.A."/>
            <person name="Lee H.Y."/>
            <person name="Lee Y."/>
            <person name="Oh S."/>
            <person name="Lee J.H."/>
            <person name="Choi E."/>
            <person name="Choi E."/>
            <person name="Lee S.E."/>
            <person name="Jeon J."/>
            <person name="Kim H."/>
            <person name="Choi G."/>
            <person name="Song H."/>
            <person name="Lee J."/>
            <person name="Lee S.C."/>
            <person name="Kwon J.K."/>
            <person name="Lee H.Y."/>
            <person name="Koo N."/>
            <person name="Hong Y."/>
            <person name="Kim R.W."/>
            <person name="Kang W.H."/>
            <person name="Huh J.H."/>
            <person name="Kang B.C."/>
            <person name="Yang T.J."/>
            <person name="Lee Y.H."/>
            <person name="Bennetzen J.L."/>
            <person name="Choi D."/>
        </authorList>
    </citation>
    <scope>NUCLEOTIDE SEQUENCE [LARGE SCALE GENOMIC DNA]</scope>
    <source>
        <strain evidence="3">cv. CM334</strain>
    </source>
</reference>
<keyword evidence="3" id="KW-1185">Reference proteome</keyword>
<dbReference type="Pfam" id="PF00450">
    <property type="entry name" value="Peptidase_S10"/>
    <property type="match status" value="1"/>
</dbReference>
<reference evidence="2 3" key="1">
    <citation type="journal article" date="2014" name="Nat. Genet.">
        <title>Genome sequence of the hot pepper provides insights into the evolution of pungency in Capsicum species.</title>
        <authorList>
            <person name="Kim S."/>
            <person name="Park M."/>
            <person name="Yeom S.I."/>
            <person name="Kim Y.M."/>
            <person name="Lee J.M."/>
            <person name="Lee H.A."/>
            <person name="Seo E."/>
            <person name="Choi J."/>
            <person name="Cheong K."/>
            <person name="Kim K.T."/>
            <person name="Jung K."/>
            <person name="Lee G.W."/>
            <person name="Oh S.K."/>
            <person name="Bae C."/>
            <person name="Kim S.B."/>
            <person name="Lee H.Y."/>
            <person name="Kim S.Y."/>
            <person name="Kim M.S."/>
            <person name="Kang B.C."/>
            <person name="Jo Y.D."/>
            <person name="Yang H.B."/>
            <person name="Jeong H.J."/>
            <person name="Kang W.H."/>
            <person name="Kwon J.K."/>
            <person name="Shin C."/>
            <person name="Lim J.Y."/>
            <person name="Park J.H."/>
            <person name="Huh J.H."/>
            <person name="Kim J.S."/>
            <person name="Kim B.D."/>
            <person name="Cohen O."/>
            <person name="Paran I."/>
            <person name="Suh M.C."/>
            <person name="Lee S.B."/>
            <person name="Kim Y.K."/>
            <person name="Shin Y."/>
            <person name="Noh S.J."/>
            <person name="Park J."/>
            <person name="Seo Y.S."/>
            <person name="Kwon S.Y."/>
            <person name="Kim H.A."/>
            <person name="Park J.M."/>
            <person name="Kim H.J."/>
            <person name="Choi S.B."/>
            <person name="Bosland P.W."/>
            <person name="Reeves G."/>
            <person name="Jo S.H."/>
            <person name="Lee B.W."/>
            <person name="Cho H.T."/>
            <person name="Choi H.S."/>
            <person name="Lee M.S."/>
            <person name="Yu Y."/>
            <person name="Do Choi Y."/>
            <person name="Park B.S."/>
            <person name="van Deynze A."/>
            <person name="Ashrafi H."/>
            <person name="Hill T."/>
            <person name="Kim W.T."/>
            <person name="Pai H.S."/>
            <person name="Ahn H.K."/>
            <person name="Yeam I."/>
            <person name="Giovannoni J.J."/>
            <person name="Rose J.K."/>
            <person name="Sorensen I."/>
            <person name="Lee S.J."/>
            <person name="Kim R.W."/>
            <person name="Choi I.Y."/>
            <person name="Choi B.S."/>
            <person name="Lim J.S."/>
            <person name="Lee Y.H."/>
            <person name="Choi D."/>
        </authorList>
    </citation>
    <scope>NUCLEOTIDE SEQUENCE [LARGE SCALE GENOMIC DNA]</scope>
    <source>
        <strain evidence="3">cv. CM334</strain>
    </source>
</reference>
<name>A0A2G2ZRE4_CAPAN</name>
<dbReference type="InterPro" id="IPR001563">
    <property type="entry name" value="Peptidase_S10"/>
</dbReference>
<proteinExistence type="inferred from homology"/>
<dbReference type="GO" id="GO:0006508">
    <property type="term" value="P:proteolysis"/>
    <property type="evidence" value="ECO:0007669"/>
    <property type="project" value="InterPro"/>
</dbReference>
<evidence type="ECO:0000313" key="3">
    <source>
        <dbReference type="Proteomes" id="UP000222542"/>
    </source>
</evidence>
<dbReference type="PANTHER" id="PTHR11802">
    <property type="entry name" value="SERINE PROTEASE FAMILY S10 SERINE CARBOXYPEPTIDASE"/>
    <property type="match status" value="1"/>
</dbReference>
<sequence length="150" mass="17240">MAKVANFLFIDSPVGTGFSYARTPADKHSDDLRATYHAYQFLPNWFVDHHEFLNNLLYVGGESYLGRTVPIITQNIAIRKTLFVLAPPISHFFIFANYRIPFAHGMGLISDELYESLMTKCNGDYLTPNQSNTFCLQDVETFKEVEFYLH</sequence>
<protein>
    <submittedName>
        <fullName evidence="2">Uncharacterized protein</fullName>
    </submittedName>
</protein>
<dbReference type="Gene3D" id="3.40.50.1820">
    <property type="entry name" value="alpha/beta hydrolase"/>
    <property type="match status" value="1"/>
</dbReference>
<comment type="similarity">
    <text evidence="1">Belongs to the peptidase S10 family.</text>
</comment>
<dbReference type="OMA" id="FANYRIP"/>
<comment type="caution">
    <text evidence="2">The sequence shown here is derived from an EMBL/GenBank/DDBJ whole genome shotgun (WGS) entry which is preliminary data.</text>
</comment>
<evidence type="ECO:0000256" key="1">
    <source>
        <dbReference type="ARBA" id="ARBA00009431"/>
    </source>
</evidence>